<keyword evidence="2" id="KW-1185">Reference proteome</keyword>
<proteinExistence type="predicted"/>
<evidence type="ECO:0000313" key="1">
    <source>
        <dbReference type="EMBL" id="MBU2875936.1"/>
    </source>
</evidence>
<protein>
    <recommendedName>
        <fullName evidence="3">DNA-binding protein</fullName>
    </recommendedName>
</protein>
<organism evidence="1 2">
    <name type="scientific">Marinobacter salexigens</name>
    <dbReference type="NCBI Taxonomy" id="1925763"/>
    <lineage>
        <taxon>Bacteria</taxon>
        <taxon>Pseudomonadati</taxon>
        <taxon>Pseudomonadota</taxon>
        <taxon>Gammaproteobacteria</taxon>
        <taxon>Pseudomonadales</taxon>
        <taxon>Marinobacteraceae</taxon>
        <taxon>Marinobacter</taxon>
    </lineage>
</organism>
<dbReference type="EMBL" id="JAHKPV010000021">
    <property type="protein sequence ID" value="MBU2875936.1"/>
    <property type="molecule type" value="Genomic_DNA"/>
</dbReference>
<sequence length="80" mass="9002">MLIKKAGIDQLVRSSEIGNSRWKAVLYKGVRMSTNELEVVKKIYPNYSFWLISGEVAPEIGQTSPEYDEVNSKLDSHAEG</sequence>
<reference evidence="1 2" key="1">
    <citation type="submission" date="2021-05" db="EMBL/GenBank/DDBJ databases">
        <title>Draft genomes of bacteria isolated from model marine particles.</title>
        <authorList>
            <person name="Datta M.S."/>
            <person name="Schwartzman J.A."/>
            <person name="Enke T.N."/>
            <person name="Saavedra J."/>
            <person name="Cermak N."/>
            <person name="Cordero O.X."/>
        </authorList>
    </citation>
    <scope>NUCLEOTIDE SEQUENCE [LARGE SCALE GENOMIC DNA]</scope>
    <source>
        <strain evidence="1 2">D2M19</strain>
    </source>
</reference>
<comment type="caution">
    <text evidence="1">The sequence shown here is derived from an EMBL/GenBank/DDBJ whole genome shotgun (WGS) entry which is preliminary data.</text>
</comment>
<dbReference type="Proteomes" id="UP000753376">
    <property type="component" value="Unassembled WGS sequence"/>
</dbReference>
<name>A0ABS6ACQ2_9GAMM</name>
<evidence type="ECO:0000313" key="2">
    <source>
        <dbReference type="Proteomes" id="UP000753376"/>
    </source>
</evidence>
<evidence type="ECO:0008006" key="3">
    <source>
        <dbReference type="Google" id="ProtNLM"/>
    </source>
</evidence>
<gene>
    <name evidence="1" type="ORF">KO508_18210</name>
</gene>
<accession>A0ABS6ACQ2</accession>